<reference evidence="3" key="1">
    <citation type="journal article" date="2019" name="Int. J. Syst. Evol. Microbiol.">
        <title>The Global Catalogue of Microorganisms (GCM) 10K type strain sequencing project: providing services to taxonomists for standard genome sequencing and annotation.</title>
        <authorList>
            <consortium name="The Broad Institute Genomics Platform"/>
            <consortium name="The Broad Institute Genome Sequencing Center for Infectious Disease"/>
            <person name="Wu L."/>
            <person name="Ma J."/>
        </authorList>
    </citation>
    <scope>NUCLEOTIDE SEQUENCE [LARGE SCALE GENOMIC DNA]</scope>
    <source>
        <strain evidence="3">KCTC 52487</strain>
    </source>
</reference>
<proteinExistence type="predicted"/>
<organism evidence="2 3">
    <name type="scientific">Hyphobacterium vulgare</name>
    <dbReference type="NCBI Taxonomy" id="1736751"/>
    <lineage>
        <taxon>Bacteria</taxon>
        <taxon>Pseudomonadati</taxon>
        <taxon>Pseudomonadota</taxon>
        <taxon>Alphaproteobacteria</taxon>
        <taxon>Maricaulales</taxon>
        <taxon>Maricaulaceae</taxon>
        <taxon>Hyphobacterium</taxon>
    </lineage>
</organism>
<dbReference type="SUPFAM" id="SSF103088">
    <property type="entry name" value="OmpA-like"/>
    <property type="match status" value="1"/>
</dbReference>
<keyword evidence="1" id="KW-0472">Membrane</keyword>
<dbReference type="RefSeq" id="WP_343163200.1">
    <property type="nucleotide sequence ID" value="NZ_JBHRSV010000028.1"/>
</dbReference>
<evidence type="ECO:0008006" key="4">
    <source>
        <dbReference type="Google" id="ProtNLM"/>
    </source>
</evidence>
<gene>
    <name evidence="2" type="ORF">ACFOOR_13975</name>
</gene>
<dbReference type="Proteomes" id="UP001595379">
    <property type="component" value="Unassembled WGS sequence"/>
</dbReference>
<protein>
    <recommendedName>
        <fullName evidence="4">OmpA-like domain-containing protein</fullName>
    </recommendedName>
</protein>
<feature type="transmembrane region" description="Helical" evidence="1">
    <location>
        <begin position="12"/>
        <end position="33"/>
    </location>
</feature>
<evidence type="ECO:0000313" key="2">
    <source>
        <dbReference type="EMBL" id="MFC2927214.1"/>
    </source>
</evidence>
<dbReference type="InterPro" id="IPR036737">
    <property type="entry name" value="OmpA-like_sf"/>
</dbReference>
<keyword evidence="1" id="KW-1133">Transmembrane helix</keyword>
<dbReference type="EMBL" id="JBHRSV010000028">
    <property type="protein sequence ID" value="MFC2927214.1"/>
    <property type="molecule type" value="Genomic_DNA"/>
</dbReference>
<comment type="caution">
    <text evidence="2">The sequence shown here is derived from an EMBL/GenBank/DDBJ whole genome shotgun (WGS) entry which is preliminary data.</text>
</comment>
<keyword evidence="1" id="KW-0812">Transmembrane</keyword>
<evidence type="ECO:0000313" key="3">
    <source>
        <dbReference type="Proteomes" id="UP001595379"/>
    </source>
</evidence>
<dbReference type="Gene3D" id="3.30.1330.60">
    <property type="entry name" value="OmpA-like domain"/>
    <property type="match status" value="1"/>
</dbReference>
<accession>A0ABV7A0N6</accession>
<evidence type="ECO:0000256" key="1">
    <source>
        <dbReference type="SAM" id="Phobius"/>
    </source>
</evidence>
<sequence>MAKQLPIFSERVWRILGAGLVAFVFVGVIGIHVSGVSAGQLERQLLDNADDALAGREHAWAHVRMDGQRAILEGRAPSEAARLDAVSAALRSTWSGGEIAGGVTRVIDLTTRTDFETVFAFRATASNGRITILGDAVGDRAVRSITDYASQLFPSGHEVALEVVEDGSSPTEDWETAAKRIIAELARLERGTGVLSGQEIGMYGQAGSDQTARSVLNISADLPDGFTASAYLVDRNDRTHADIASVAGCDAVVRAARADESIRFTPGQAGLTPASRDAVRRIGEILTACPPARVTVSVRVTGDPGEASIALTEARAQEAMDVLADVGLSPERLSWNASESQAEIIRFEIVPAEGE</sequence>
<keyword evidence="3" id="KW-1185">Reference proteome</keyword>
<name>A0ABV7A0N6_9PROT</name>